<reference evidence="1" key="1">
    <citation type="submission" date="2020-03" db="EMBL/GenBank/DDBJ databases">
        <title>The deep terrestrial virosphere.</title>
        <authorList>
            <person name="Holmfeldt K."/>
            <person name="Nilsson E."/>
            <person name="Simone D."/>
            <person name="Lopez-Fernandez M."/>
            <person name="Wu X."/>
            <person name="de Brujin I."/>
            <person name="Lundin D."/>
            <person name="Andersson A."/>
            <person name="Bertilsson S."/>
            <person name="Dopson M."/>
        </authorList>
    </citation>
    <scope>NUCLEOTIDE SEQUENCE</scope>
    <source>
        <strain evidence="1">MM415A07376</strain>
    </source>
</reference>
<gene>
    <name evidence="1" type="ORF">MM415A07376_0010</name>
</gene>
<sequence length="79" mass="8933">MNNMEEKSPVLRATLDLILLYMKQMQGEITTMAKQGYISEKHEETLVNALYNVGDLVATCVEHETIIKALKELKGEKHG</sequence>
<dbReference type="EMBL" id="MT141603">
    <property type="protein sequence ID" value="QJA68284.1"/>
    <property type="molecule type" value="Genomic_DNA"/>
</dbReference>
<name>A0A6M3JE14_9ZZZZ</name>
<protein>
    <submittedName>
        <fullName evidence="1">Uncharacterized protein</fullName>
    </submittedName>
</protein>
<evidence type="ECO:0000313" key="1">
    <source>
        <dbReference type="EMBL" id="QJA68284.1"/>
    </source>
</evidence>
<organism evidence="1">
    <name type="scientific">viral metagenome</name>
    <dbReference type="NCBI Taxonomy" id="1070528"/>
    <lineage>
        <taxon>unclassified sequences</taxon>
        <taxon>metagenomes</taxon>
        <taxon>organismal metagenomes</taxon>
    </lineage>
</organism>
<dbReference type="AlphaFoldDB" id="A0A6M3JE14"/>
<accession>A0A6M3JE14</accession>
<proteinExistence type="predicted"/>